<name>A0AAD5Q1P5_9CRUS</name>
<dbReference type="EMBL" id="WJBH02000001">
    <property type="protein sequence ID" value="KAI9564314.1"/>
    <property type="molecule type" value="Genomic_DNA"/>
</dbReference>
<organism evidence="1 2">
    <name type="scientific">Daphnia sinensis</name>
    <dbReference type="NCBI Taxonomy" id="1820382"/>
    <lineage>
        <taxon>Eukaryota</taxon>
        <taxon>Metazoa</taxon>
        <taxon>Ecdysozoa</taxon>
        <taxon>Arthropoda</taxon>
        <taxon>Crustacea</taxon>
        <taxon>Branchiopoda</taxon>
        <taxon>Diplostraca</taxon>
        <taxon>Cladocera</taxon>
        <taxon>Anomopoda</taxon>
        <taxon>Daphniidae</taxon>
        <taxon>Daphnia</taxon>
        <taxon>Daphnia similis group</taxon>
    </lineage>
</organism>
<sequence>MRSEIIGCKVSSDNTALILSIIQLAVHRPRVNWKLFISTLPLGAVNQKQSYYTHLLPLRRRPSSQCLGFVILFTR</sequence>
<protein>
    <submittedName>
        <fullName evidence="1">Uncharacterized protein</fullName>
    </submittedName>
</protein>
<proteinExistence type="predicted"/>
<dbReference type="Proteomes" id="UP000820818">
    <property type="component" value="Linkage Group LG1"/>
</dbReference>
<gene>
    <name evidence="1" type="ORF">GHT06_008052</name>
</gene>
<reference evidence="1 2" key="1">
    <citation type="submission" date="2022-05" db="EMBL/GenBank/DDBJ databases">
        <title>A multi-omics perspective on studying reproductive biology in Daphnia sinensis.</title>
        <authorList>
            <person name="Jia J."/>
        </authorList>
    </citation>
    <scope>NUCLEOTIDE SEQUENCE [LARGE SCALE GENOMIC DNA]</scope>
    <source>
        <strain evidence="1 2">WSL</strain>
    </source>
</reference>
<dbReference type="AlphaFoldDB" id="A0AAD5Q1P5"/>
<keyword evidence="2" id="KW-1185">Reference proteome</keyword>
<evidence type="ECO:0000313" key="1">
    <source>
        <dbReference type="EMBL" id="KAI9564314.1"/>
    </source>
</evidence>
<accession>A0AAD5Q1P5</accession>
<evidence type="ECO:0000313" key="2">
    <source>
        <dbReference type="Proteomes" id="UP000820818"/>
    </source>
</evidence>
<comment type="caution">
    <text evidence="1">The sequence shown here is derived from an EMBL/GenBank/DDBJ whole genome shotgun (WGS) entry which is preliminary data.</text>
</comment>